<dbReference type="KEGG" id="dpg:DESPIGER_1619"/>
<sequence>MPPSSRRGVLPMPGATGCPRPSRSLQPFRAPAPCRAAQDTSPAGRPLCGRARNLRYSGININNCQGQKGRLTVGPGRPVSLHPVSRSGCPVPCRRGRHSAVGPRRQTVRPFEGKGAPWCVMRHARGASRASPALHGARSGATGRKILSPGCENPGRALASCPRFRVEGGP</sequence>
<reference evidence="3" key="1">
    <citation type="submission" date="2016-10" db="EMBL/GenBank/DDBJ databases">
        <authorList>
            <person name="Wegmann U."/>
        </authorList>
    </citation>
    <scope>NUCLEOTIDE SEQUENCE [LARGE SCALE GENOMIC DNA]</scope>
</reference>
<organism evidence="2 3">
    <name type="scientific">Desulfovibrio piger</name>
    <dbReference type="NCBI Taxonomy" id="901"/>
    <lineage>
        <taxon>Bacteria</taxon>
        <taxon>Pseudomonadati</taxon>
        <taxon>Thermodesulfobacteriota</taxon>
        <taxon>Desulfovibrionia</taxon>
        <taxon>Desulfovibrionales</taxon>
        <taxon>Desulfovibrionaceae</taxon>
        <taxon>Desulfovibrio</taxon>
    </lineage>
</organism>
<protein>
    <submittedName>
        <fullName evidence="2">Uncharacterized protein</fullName>
    </submittedName>
</protein>
<keyword evidence="3" id="KW-1185">Reference proteome</keyword>
<evidence type="ECO:0000256" key="1">
    <source>
        <dbReference type="SAM" id="MobiDB-lite"/>
    </source>
</evidence>
<dbReference type="AlphaFoldDB" id="A0A1K1LFI4"/>
<proteinExistence type="predicted"/>
<dbReference type="EMBL" id="LT630450">
    <property type="protein sequence ID" value="SFV73456.1"/>
    <property type="molecule type" value="Genomic_DNA"/>
</dbReference>
<name>A0A1K1LFI4_9BACT</name>
<evidence type="ECO:0000313" key="2">
    <source>
        <dbReference type="EMBL" id="SFV73456.1"/>
    </source>
</evidence>
<accession>A0A1K1LFI4</accession>
<dbReference type="Proteomes" id="UP000186323">
    <property type="component" value="Chromosome I"/>
</dbReference>
<dbReference type="PROSITE" id="PS51257">
    <property type="entry name" value="PROKAR_LIPOPROTEIN"/>
    <property type="match status" value="1"/>
</dbReference>
<gene>
    <name evidence="2" type="ORF">DESPIGER_1619</name>
</gene>
<feature type="region of interest" description="Disordered" evidence="1">
    <location>
        <begin position="1"/>
        <end position="42"/>
    </location>
</feature>
<evidence type="ECO:0000313" key="3">
    <source>
        <dbReference type="Proteomes" id="UP000186323"/>
    </source>
</evidence>